<keyword evidence="1" id="KW-1133">Transmembrane helix</keyword>
<dbReference type="EMBL" id="MU858109">
    <property type="protein sequence ID" value="KAK4213370.1"/>
    <property type="molecule type" value="Genomic_DNA"/>
</dbReference>
<dbReference type="AlphaFoldDB" id="A0AAN7B9T9"/>
<evidence type="ECO:0000313" key="3">
    <source>
        <dbReference type="Proteomes" id="UP001301769"/>
    </source>
</evidence>
<gene>
    <name evidence="2" type="ORF">QBC37DRAFT_172347</name>
</gene>
<comment type="caution">
    <text evidence="2">The sequence shown here is derived from an EMBL/GenBank/DDBJ whole genome shotgun (WGS) entry which is preliminary data.</text>
</comment>
<keyword evidence="1" id="KW-0812">Transmembrane</keyword>
<feature type="transmembrane region" description="Helical" evidence="1">
    <location>
        <begin position="339"/>
        <end position="358"/>
    </location>
</feature>
<evidence type="ECO:0000313" key="2">
    <source>
        <dbReference type="EMBL" id="KAK4213370.1"/>
    </source>
</evidence>
<accession>A0AAN7B9T9</accession>
<evidence type="ECO:0000256" key="1">
    <source>
        <dbReference type="SAM" id="Phobius"/>
    </source>
</evidence>
<reference evidence="2" key="2">
    <citation type="submission" date="2023-05" db="EMBL/GenBank/DDBJ databases">
        <authorList>
            <consortium name="Lawrence Berkeley National Laboratory"/>
            <person name="Steindorff A."/>
            <person name="Hensen N."/>
            <person name="Bonometti L."/>
            <person name="Westerberg I."/>
            <person name="Brannstrom I.O."/>
            <person name="Guillou S."/>
            <person name="Cros-Aarteil S."/>
            <person name="Calhoun S."/>
            <person name="Haridas S."/>
            <person name="Kuo A."/>
            <person name="Mondo S."/>
            <person name="Pangilinan J."/>
            <person name="Riley R."/>
            <person name="Labutti K."/>
            <person name="Andreopoulos B."/>
            <person name="Lipzen A."/>
            <person name="Chen C."/>
            <person name="Yanf M."/>
            <person name="Daum C."/>
            <person name="Ng V."/>
            <person name="Clum A."/>
            <person name="Ohm R."/>
            <person name="Martin F."/>
            <person name="Silar P."/>
            <person name="Natvig D."/>
            <person name="Lalanne C."/>
            <person name="Gautier V."/>
            <person name="Ament-Velasquez S.L."/>
            <person name="Kruys A."/>
            <person name="Hutchinson M.I."/>
            <person name="Powell A.J."/>
            <person name="Barry K."/>
            <person name="Miller A.N."/>
            <person name="Grigoriev I.V."/>
            <person name="Debuchy R."/>
            <person name="Gladieux P."/>
            <person name="Thoren M.H."/>
            <person name="Johannesson H."/>
        </authorList>
    </citation>
    <scope>NUCLEOTIDE SEQUENCE</scope>
    <source>
        <strain evidence="2">PSN293</strain>
    </source>
</reference>
<proteinExistence type="predicted"/>
<organism evidence="2 3">
    <name type="scientific">Rhypophila decipiens</name>
    <dbReference type="NCBI Taxonomy" id="261697"/>
    <lineage>
        <taxon>Eukaryota</taxon>
        <taxon>Fungi</taxon>
        <taxon>Dikarya</taxon>
        <taxon>Ascomycota</taxon>
        <taxon>Pezizomycotina</taxon>
        <taxon>Sordariomycetes</taxon>
        <taxon>Sordariomycetidae</taxon>
        <taxon>Sordariales</taxon>
        <taxon>Naviculisporaceae</taxon>
        <taxon>Rhypophila</taxon>
    </lineage>
</organism>
<dbReference type="Proteomes" id="UP001301769">
    <property type="component" value="Unassembled WGS sequence"/>
</dbReference>
<keyword evidence="1" id="KW-0472">Membrane</keyword>
<name>A0AAN7B9T9_9PEZI</name>
<sequence length="380" mass="43336">MAMELQDLNRSLQTFPIPDSIRRHIEAVFWPEDDEPDPDSDHNLKDRPSTNYYFEAHYSPRCQHYAREGGQHISVKTHSDIAQIAGWILDDATRGAIRVRLLDHATTTTTTSLTPDGEAVVSTDRSKAIETSIDMAANLLAMVECGKQGRFVFSGRNAILWERGESLRSCLGKRFDPVKTTKLDPRNLRLVKGFTGRSLTRIGGIKIKWTTNLVDHLLLTDDDQTVFVFQCAAYLMMQRKSPNKIFPPFLIDETIRTLALLFPQNNSQTKSWLKSQTDTQGKPLDPALGKCGSLRTEERRFENFSFWRDRLIILKEAYDDHRPKTMAQWWFDRRNGEQWYTFWIAVMVFIVAVGFGVIQSVTGILQVVVSYKALEGDSGG</sequence>
<keyword evidence="3" id="KW-1185">Reference proteome</keyword>
<protein>
    <submittedName>
        <fullName evidence="2">Uncharacterized protein</fullName>
    </submittedName>
</protein>
<reference evidence="2" key="1">
    <citation type="journal article" date="2023" name="Mol. Phylogenet. Evol.">
        <title>Genome-scale phylogeny and comparative genomics of the fungal order Sordariales.</title>
        <authorList>
            <person name="Hensen N."/>
            <person name="Bonometti L."/>
            <person name="Westerberg I."/>
            <person name="Brannstrom I.O."/>
            <person name="Guillou S."/>
            <person name="Cros-Aarteil S."/>
            <person name="Calhoun S."/>
            <person name="Haridas S."/>
            <person name="Kuo A."/>
            <person name="Mondo S."/>
            <person name="Pangilinan J."/>
            <person name="Riley R."/>
            <person name="LaButti K."/>
            <person name="Andreopoulos B."/>
            <person name="Lipzen A."/>
            <person name="Chen C."/>
            <person name="Yan M."/>
            <person name="Daum C."/>
            <person name="Ng V."/>
            <person name="Clum A."/>
            <person name="Steindorff A."/>
            <person name="Ohm R.A."/>
            <person name="Martin F."/>
            <person name="Silar P."/>
            <person name="Natvig D.O."/>
            <person name="Lalanne C."/>
            <person name="Gautier V."/>
            <person name="Ament-Velasquez S.L."/>
            <person name="Kruys A."/>
            <person name="Hutchinson M.I."/>
            <person name="Powell A.J."/>
            <person name="Barry K."/>
            <person name="Miller A.N."/>
            <person name="Grigoriev I.V."/>
            <person name="Debuchy R."/>
            <person name="Gladieux P."/>
            <person name="Hiltunen Thoren M."/>
            <person name="Johannesson H."/>
        </authorList>
    </citation>
    <scope>NUCLEOTIDE SEQUENCE</scope>
    <source>
        <strain evidence="2">PSN293</strain>
    </source>
</reference>